<dbReference type="EMBL" id="DWYZ01000072">
    <property type="protein sequence ID" value="HJB27797.1"/>
    <property type="molecule type" value="Genomic_DNA"/>
</dbReference>
<reference evidence="1" key="1">
    <citation type="journal article" date="2021" name="PeerJ">
        <title>Extensive microbial diversity within the chicken gut microbiome revealed by metagenomics and culture.</title>
        <authorList>
            <person name="Gilroy R."/>
            <person name="Ravi A."/>
            <person name="Getino M."/>
            <person name="Pursley I."/>
            <person name="Horton D.L."/>
            <person name="Alikhan N.F."/>
            <person name="Baker D."/>
            <person name="Gharbi K."/>
            <person name="Hall N."/>
            <person name="Watson M."/>
            <person name="Adriaenssens E.M."/>
            <person name="Foster-Nyarko E."/>
            <person name="Jarju S."/>
            <person name="Secka A."/>
            <person name="Antonio M."/>
            <person name="Oren A."/>
            <person name="Chaudhuri R.R."/>
            <person name="La Ragione R."/>
            <person name="Hildebrand F."/>
            <person name="Pallen M.J."/>
        </authorList>
    </citation>
    <scope>NUCLEOTIDE SEQUENCE</scope>
    <source>
        <strain evidence="1">ChiSjej1B19-5720</strain>
    </source>
</reference>
<name>A0A9D2LR40_9FIRM</name>
<reference evidence="1" key="2">
    <citation type="submission" date="2021-04" db="EMBL/GenBank/DDBJ databases">
        <authorList>
            <person name="Gilroy R."/>
        </authorList>
    </citation>
    <scope>NUCLEOTIDE SEQUENCE</scope>
    <source>
        <strain evidence="1">ChiSjej1B19-5720</strain>
    </source>
</reference>
<dbReference type="AlphaFoldDB" id="A0A9D2LR40"/>
<gene>
    <name evidence="1" type="ORF">IAA06_03270</name>
</gene>
<dbReference type="Proteomes" id="UP000823842">
    <property type="component" value="Unassembled WGS sequence"/>
</dbReference>
<organism evidence="1 2">
    <name type="scientific">Candidatus Blautia faecavium</name>
    <dbReference type="NCBI Taxonomy" id="2838487"/>
    <lineage>
        <taxon>Bacteria</taxon>
        <taxon>Bacillati</taxon>
        <taxon>Bacillota</taxon>
        <taxon>Clostridia</taxon>
        <taxon>Lachnospirales</taxon>
        <taxon>Lachnospiraceae</taxon>
        <taxon>Blautia</taxon>
    </lineage>
</organism>
<sequence>MYTVTRHEASVSVTDYIEGYVDVPVFLKACQACPNYNKVWSCPPYDFDVLSYWRQYKTLRLLASKITFDEEVLTKEYTKEEADAVINKVLSPEKKKLSDELFLLENKYPGSVSLSAGSCALCSNGCAKKDGLPCRYPETMRYSIESLGGNVGLTIEKLMGLKLEWMEEGRLPHHFVLVCGLLQK</sequence>
<evidence type="ECO:0000313" key="2">
    <source>
        <dbReference type="Proteomes" id="UP000823842"/>
    </source>
</evidence>
<accession>A0A9D2LR40</accession>
<proteinExistence type="predicted"/>
<dbReference type="InterPro" id="IPR019271">
    <property type="entry name" value="DUF2284_metal-binding"/>
</dbReference>
<dbReference type="Pfam" id="PF10050">
    <property type="entry name" value="DUF2284"/>
    <property type="match status" value="1"/>
</dbReference>
<evidence type="ECO:0000313" key="1">
    <source>
        <dbReference type="EMBL" id="HJB27797.1"/>
    </source>
</evidence>
<protein>
    <submittedName>
        <fullName evidence="1">DUF2284 domain-containing protein</fullName>
    </submittedName>
</protein>
<comment type="caution">
    <text evidence="1">The sequence shown here is derived from an EMBL/GenBank/DDBJ whole genome shotgun (WGS) entry which is preliminary data.</text>
</comment>